<evidence type="ECO:0000313" key="3">
    <source>
        <dbReference type="Proteomes" id="UP000335636"/>
    </source>
</evidence>
<comment type="caution">
    <text evidence="2">The sequence shown here is derived from an EMBL/GenBank/DDBJ whole genome shotgun (WGS) entry which is preliminary data.</text>
</comment>
<dbReference type="EMBL" id="CABDUW010000080">
    <property type="protein sequence ID" value="VTJ57406.1"/>
    <property type="molecule type" value="Genomic_DNA"/>
</dbReference>
<reference evidence="2" key="1">
    <citation type="submission" date="2019-04" db="EMBL/GenBank/DDBJ databases">
        <authorList>
            <person name="Alioto T."/>
            <person name="Alioto T."/>
        </authorList>
    </citation>
    <scope>NUCLEOTIDE SEQUENCE [LARGE SCALE GENOMIC DNA]</scope>
</reference>
<gene>
    <name evidence="2" type="ORF">MONAX_5E001265</name>
</gene>
<feature type="compositionally biased region" description="Pro residues" evidence="1">
    <location>
        <begin position="37"/>
        <end position="51"/>
    </location>
</feature>
<keyword evidence="3" id="KW-1185">Reference proteome</keyword>
<name>A0A5E4AKY0_MARMO</name>
<dbReference type="AlphaFoldDB" id="A0A5E4AKY0"/>
<dbReference type="Proteomes" id="UP000335636">
    <property type="component" value="Unassembled WGS sequence"/>
</dbReference>
<feature type="region of interest" description="Disordered" evidence="1">
    <location>
        <begin position="1"/>
        <end position="92"/>
    </location>
</feature>
<accession>A0A5E4AKY0</accession>
<sequence>MTFRLLPLQQRGEGQRADAGRGGPLLLQWAADLGARKPPPPRPPQVTPPGPTHITRTRRSTLGQARAPTSTHSNTHGHRGFLTRQKWSRPEPRALQEARLPARERFSLEEAVRVPQPAPCPGQVGSMI</sequence>
<proteinExistence type="predicted"/>
<protein>
    <submittedName>
        <fullName evidence="2">Uncharacterized protein</fullName>
    </submittedName>
</protein>
<feature type="compositionally biased region" description="Polar residues" evidence="1">
    <location>
        <begin position="60"/>
        <end position="74"/>
    </location>
</feature>
<evidence type="ECO:0000256" key="1">
    <source>
        <dbReference type="SAM" id="MobiDB-lite"/>
    </source>
</evidence>
<evidence type="ECO:0000313" key="2">
    <source>
        <dbReference type="EMBL" id="VTJ57406.1"/>
    </source>
</evidence>
<organism evidence="2 3">
    <name type="scientific">Marmota monax</name>
    <name type="common">Woodchuck</name>
    <dbReference type="NCBI Taxonomy" id="9995"/>
    <lineage>
        <taxon>Eukaryota</taxon>
        <taxon>Metazoa</taxon>
        <taxon>Chordata</taxon>
        <taxon>Craniata</taxon>
        <taxon>Vertebrata</taxon>
        <taxon>Euteleostomi</taxon>
        <taxon>Mammalia</taxon>
        <taxon>Eutheria</taxon>
        <taxon>Euarchontoglires</taxon>
        <taxon>Glires</taxon>
        <taxon>Rodentia</taxon>
        <taxon>Sciuromorpha</taxon>
        <taxon>Sciuridae</taxon>
        <taxon>Xerinae</taxon>
        <taxon>Marmotini</taxon>
        <taxon>Marmota</taxon>
    </lineage>
</organism>